<evidence type="ECO:0000256" key="2">
    <source>
        <dbReference type="ARBA" id="ARBA00012118"/>
    </source>
</evidence>
<dbReference type="Pfam" id="PF00265">
    <property type="entry name" value="TK"/>
    <property type="match status" value="1"/>
</dbReference>
<dbReference type="SUPFAM" id="SSF57716">
    <property type="entry name" value="Glucocorticoid receptor-like (DNA-binding domain)"/>
    <property type="match status" value="1"/>
</dbReference>
<keyword evidence="6 8" id="KW-0418">Kinase</keyword>
<evidence type="ECO:0000256" key="6">
    <source>
        <dbReference type="ARBA" id="ARBA00022777"/>
    </source>
</evidence>
<reference evidence="10 11" key="1">
    <citation type="journal article" date="2019" name="Sci. Rep.">
        <title>Sulfobacillus thermotolerans: new insights into resistance and metabolic capacities of acidophilic chemolithotrophs.</title>
        <authorList>
            <person name="Panyushkina A.E."/>
            <person name="Babenko V.V."/>
            <person name="Nikitina A.S."/>
            <person name="Selezneva O.V."/>
            <person name="Tsaplina I.A."/>
            <person name="Letarova M.A."/>
            <person name="Kostryukova E.S."/>
            <person name="Letarov A.V."/>
        </authorList>
    </citation>
    <scope>NUCLEOTIDE SEQUENCE [LARGE SCALE GENOMIC DNA]</scope>
    <source>
        <strain evidence="10 11">Kr1</strain>
    </source>
</reference>
<dbReference type="RefSeq" id="WP_103374434.1">
    <property type="nucleotide sequence ID" value="NZ_CP133983.1"/>
</dbReference>
<comment type="similarity">
    <text evidence="1 9">Belongs to the thymidine kinase family.</text>
</comment>
<dbReference type="EC" id="2.7.1.21" evidence="2 8"/>
<evidence type="ECO:0000256" key="5">
    <source>
        <dbReference type="ARBA" id="ARBA00022741"/>
    </source>
</evidence>
<dbReference type="EMBL" id="CP019454">
    <property type="protein sequence ID" value="AUW93255.1"/>
    <property type="molecule type" value="Genomic_DNA"/>
</dbReference>
<comment type="catalytic activity">
    <reaction evidence="8">
        <text>thymidine + ATP = dTMP + ADP + H(+)</text>
        <dbReference type="Rhea" id="RHEA:19129"/>
        <dbReference type="ChEBI" id="CHEBI:15378"/>
        <dbReference type="ChEBI" id="CHEBI:17748"/>
        <dbReference type="ChEBI" id="CHEBI:30616"/>
        <dbReference type="ChEBI" id="CHEBI:63528"/>
        <dbReference type="ChEBI" id="CHEBI:456216"/>
        <dbReference type="EC" id="2.7.1.21"/>
    </reaction>
</comment>
<accession>A0ABM6RPF4</accession>
<evidence type="ECO:0000256" key="8">
    <source>
        <dbReference type="RuleBase" id="RU000544"/>
    </source>
</evidence>
<dbReference type="SUPFAM" id="SSF52540">
    <property type="entry name" value="P-loop containing nucleoside triphosphate hydrolases"/>
    <property type="match status" value="1"/>
</dbReference>
<keyword evidence="7 8" id="KW-0067">ATP-binding</keyword>
<dbReference type="Gene3D" id="3.30.60.20">
    <property type="match status" value="1"/>
</dbReference>
<evidence type="ECO:0000256" key="3">
    <source>
        <dbReference type="ARBA" id="ARBA00022634"/>
    </source>
</evidence>
<dbReference type="PANTHER" id="PTHR11441">
    <property type="entry name" value="THYMIDINE KINASE"/>
    <property type="match status" value="1"/>
</dbReference>
<protein>
    <recommendedName>
        <fullName evidence="2 8">Thymidine kinase</fullName>
        <ecNumber evidence="2 8">2.7.1.21</ecNumber>
    </recommendedName>
</protein>
<dbReference type="PANTHER" id="PTHR11441:SF0">
    <property type="entry name" value="THYMIDINE KINASE, CYTOSOLIC"/>
    <property type="match status" value="1"/>
</dbReference>
<evidence type="ECO:0000256" key="9">
    <source>
        <dbReference type="RuleBase" id="RU004165"/>
    </source>
</evidence>
<proteinExistence type="inferred from homology"/>
<keyword evidence="5 8" id="KW-0547">Nucleotide-binding</keyword>
<dbReference type="InterPro" id="IPR027417">
    <property type="entry name" value="P-loop_NTPase"/>
</dbReference>
<evidence type="ECO:0000313" key="10">
    <source>
        <dbReference type="EMBL" id="AUW93255.1"/>
    </source>
</evidence>
<organism evidence="10 11">
    <name type="scientific">Sulfobacillus thermotolerans</name>
    <dbReference type="NCBI Taxonomy" id="338644"/>
    <lineage>
        <taxon>Bacteria</taxon>
        <taxon>Bacillati</taxon>
        <taxon>Bacillota</taxon>
        <taxon>Clostridia</taxon>
        <taxon>Eubacteriales</taxon>
        <taxon>Clostridiales Family XVII. Incertae Sedis</taxon>
        <taxon>Sulfobacillus</taxon>
    </lineage>
</organism>
<evidence type="ECO:0000313" key="11">
    <source>
        <dbReference type="Proteomes" id="UP000325292"/>
    </source>
</evidence>
<dbReference type="Proteomes" id="UP000325292">
    <property type="component" value="Chromosome"/>
</dbReference>
<dbReference type="Gene3D" id="3.40.50.300">
    <property type="entry name" value="P-loop containing nucleotide triphosphate hydrolases"/>
    <property type="match status" value="1"/>
</dbReference>
<name>A0ABM6RPF4_9FIRM</name>
<keyword evidence="4 8" id="KW-0808">Transferase</keyword>
<dbReference type="InterPro" id="IPR001267">
    <property type="entry name" value="Thymidine_kinase"/>
</dbReference>
<dbReference type="PIRSF" id="PIRSF035805">
    <property type="entry name" value="TK_cell"/>
    <property type="match status" value="1"/>
</dbReference>
<evidence type="ECO:0000256" key="4">
    <source>
        <dbReference type="ARBA" id="ARBA00022679"/>
    </source>
</evidence>
<evidence type="ECO:0000256" key="7">
    <source>
        <dbReference type="ARBA" id="ARBA00022840"/>
    </source>
</evidence>
<keyword evidence="3 8" id="KW-0237">DNA synthesis</keyword>
<sequence length="201" mass="22457">MAGYIKVITGGMFSGKSQELTRLIERALIAELSVEIFYPRVAERVSVRDIRTRLDKKRHAVTFHEIETTQFASIGSWDSADVIAVDEAQFFSPQIVEAVKRWRHHGKTVYIAGLDMDYQENPFGSMGALMCLADDVVKLHAVCTQCKQHPAMISYRLTQDAEQIVVGESNYTALCLQCYDRVQMAEGGLRYSAVGSALSVD</sequence>
<evidence type="ECO:0000256" key="1">
    <source>
        <dbReference type="ARBA" id="ARBA00007587"/>
    </source>
</evidence>
<gene>
    <name evidence="10" type="ORF">BXT84_04220</name>
</gene>
<keyword evidence="11" id="KW-1185">Reference proteome</keyword>